<dbReference type="Pfam" id="PF15456">
    <property type="entry name" value="Uds1"/>
    <property type="match status" value="1"/>
</dbReference>
<feature type="domain" description="Up-regulated during septation protein 1" evidence="3">
    <location>
        <begin position="76"/>
        <end position="176"/>
    </location>
</feature>
<proteinExistence type="predicted"/>
<dbReference type="PANTHER" id="PTHR23159">
    <property type="entry name" value="CENTROSOMAL PROTEIN 2"/>
    <property type="match status" value="1"/>
</dbReference>
<evidence type="ECO:0000313" key="5">
    <source>
        <dbReference type="Proteomes" id="UP000037035"/>
    </source>
</evidence>
<evidence type="ECO:0000259" key="3">
    <source>
        <dbReference type="Pfam" id="PF15456"/>
    </source>
</evidence>
<feature type="region of interest" description="Disordered" evidence="2">
    <location>
        <begin position="317"/>
        <end position="338"/>
    </location>
</feature>
<dbReference type="AlphaFoldDB" id="A0A0L6VVJ5"/>
<dbReference type="STRING" id="27349.A0A0L6VVJ5"/>
<feature type="compositionally biased region" description="Low complexity" evidence="2">
    <location>
        <begin position="215"/>
        <end position="227"/>
    </location>
</feature>
<dbReference type="InterPro" id="IPR029191">
    <property type="entry name" value="Uds1"/>
</dbReference>
<feature type="region of interest" description="Disordered" evidence="2">
    <location>
        <begin position="607"/>
        <end position="634"/>
    </location>
</feature>
<feature type="region of interest" description="Disordered" evidence="2">
    <location>
        <begin position="190"/>
        <end position="270"/>
    </location>
</feature>
<feature type="compositionally biased region" description="Polar residues" evidence="2">
    <location>
        <begin position="236"/>
        <end position="245"/>
    </location>
</feature>
<feature type="coiled-coil region" evidence="1">
    <location>
        <begin position="791"/>
        <end position="896"/>
    </location>
</feature>
<organism evidence="4 5">
    <name type="scientific">Puccinia sorghi</name>
    <dbReference type="NCBI Taxonomy" id="27349"/>
    <lineage>
        <taxon>Eukaryota</taxon>
        <taxon>Fungi</taxon>
        <taxon>Dikarya</taxon>
        <taxon>Basidiomycota</taxon>
        <taxon>Pucciniomycotina</taxon>
        <taxon>Pucciniomycetes</taxon>
        <taxon>Pucciniales</taxon>
        <taxon>Pucciniaceae</taxon>
        <taxon>Puccinia</taxon>
    </lineage>
</organism>
<accession>A0A0L6VVJ5</accession>
<feature type="compositionally biased region" description="Polar residues" evidence="2">
    <location>
        <begin position="317"/>
        <end position="330"/>
    </location>
</feature>
<feature type="compositionally biased region" description="Low complexity" evidence="2">
    <location>
        <begin position="256"/>
        <end position="265"/>
    </location>
</feature>
<evidence type="ECO:0000256" key="1">
    <source>
        <dbReference type="SAM" id="Coils"/>
    </source>
</evidence>
<keyword evidence="1" id="KW-0175">Coiled coil</keyword>
<reference evidence="4 5" key="1">
    <citation type="submission" date="2015-08" db="EMBL/GenBank/DDBJ databases">
        <title>Next Generation Sequencing and Analysis of the Genome of Puccinia sorghi L Schw, the Causal Agent of Maize Common Rust.</title>
        <authorList>
            <person name="Rochi L."/>
            <person name="Burguener G."/>
            <person name="Darino M."/>
            <person name="Turjanski A."/>
            <person name="Kreff E."/>
            <person name="Dieguez M.J."/>
            <person name="Sacco F."/>
        </authorList>
    </citation>
    <scope>NUCLEOTIDE SEQUENCE [LARGE SCALE GENOMIC DNA]</scope>
    <source>
        <strain evidence="4 5">RO10H11247</strain>
    </source>
</reference>
<dbReference type="OrthoDB" id="5569911at2759"/>
<feature type="compositionally biased region" description="Low complexity" evidence="2">
    <location>
        <begin position="9"/>
        <end position="23"/>
    </location>
</feature>
<feature type="compositionally biased region" description="Low complexity" evidence="2">
    <location>
        <begin position="719"/>
        <end position="742"/>
    </location>
</feature>
<gene>
    <name evidence="4" type="ORF">VP01_1005g2</name>
</gene>
<dbReference type="VEuPathDB" id="FungiDB:VP01_1005g2"/>
<name>A0A0L6VVJ5_9BASI</name>
<protein>
    <recommendedName>
        <fullName evidence="3">Up-regulated during septation protein 1 domain-containing protein</fullName>
    </recommendedName>
</protein>
<feature type="region of interest" description="Disordered" evidence="2">
    <location>
        <begin position="717"/>
        <end position="743"/>
    </location>
</feature>
<dbReference type="EMBL" id="LAVV01000066">
    <property type="protein sequence ID" value="KNZ64664.1"/>
    <property type="molecule type" value="Genomic_DNA"/>
</dbReference>
<feature type="region of interest" description="Disordered" evidence="2">
    <location>
        <begin position="1"/>
        <end position="27"/>
    </location>
</feature>
<sequence>MLRMLAKQTTTTTTTTTTTETTTASSASANQELIDQLTTLQNNLPFATTNHHHSLKNQSHQYEQANPSLKLDMMSQLLCSQALIESHSFKPLSYDTFNQFKKSITQLDNQRQSINSKINLELKILETTNILQSNPTDNLVHFPTKFKQLHQQKESIQSQLSKQQTSLLQHLAAVLAQGFKRIEQELLNSNNPHSSIHHQPSPIEPQPHSPSTAPTTLSSRSVTLSSRFDGPHLFVNKQTRPTLQTPYRAKEPPDRLPFSSPSSSPQLNNYTNSNLLKQEIESLKALLNARDAIVAEQAADLSLLELEVETLKQSLADQSNNHQQLASARSSSERNTQKELDRLNAENAQLIEQLQSSKNQTESSNYELKRLKNEMEIIHSDRQLERMSELNENLATRARDAEEHTRKIEIAKAELETQLVSLKADLEAARRSNETAAELESQLAVLKIDLQAARLSKDSALDERDSLQNNFKACQSQIEALSSELEILRTSAADQTSKHDRQCAALEATNRAEWESLASLLMSLRSKLDHKMSPKLAQFLSQSHDLTQPNKFAEGLVNCLEEYMTITNQALASQQDLGPALRAELDEARRTHDQQTVELTSRLKELEEQQTQLQQRNKELETAQEQRAAGENGKVDASELDAVKRELVAVKQQLVTAREPSTPVENRLREIWRMLPPNLEARGAASLDTDLSGFKAVYEQPKKVVTSGVTGGLGGLFGLGKRTPTPTTTTNTSTTSSTLSATDEQEFSVENTLEKLKLLVENDKKLVDRLFKYEAEKDSHKNNSIRAQKLVAESQDALRVYQSQVKELEERLEYADTQSAAMLEKVNDLMESEEKANMVARRASSTIQQYQREIAELKTQLSQAGAGVGVGVGAGEQQLKQQIQDLHVEINTLKAREMAQRDQFLREMAQINGRS</sequence>
<comment type="caution">
    <text evidence="4">The sequence shown here is derived from an EMBL/GenBank/DDBJ whole genome shotgun (WGS) entry which is preliminary data.</text>
</comment>
<dbReference type="Proteomes" id="UP000037035">
    <property type="component" value="Unassembled WGS sequence"/>
</dbReference>
<evidence type="ECO:0000313" key="4">
    <source>
        <dbReference type="EMBL" id="KNZ64664.1"/>
    </source>
</evidence>
<keyword evidence="5" id="KW-1185">Reference proteome</keyword>
<dbReference type="PANTHER" id="PTHR23159:SF31">
    <property type="entry name" value="CENTROSOME-ASSOCIATED PROTEIN CEP250 ISOFORM X1"/>
    <property type="match status" value="1"/>
</dbReference>
<evidence type="ECO:0000256" key="2">
    <source>
        <dbReference type="SAM" id="MobiDB-lite"/>
    </source>
</evidence>